<dbReference type="Gene3D" id="3.90.850.10">
    <property type="entry name" value="Fumarylacetoacetase-like, C-terminal domain"/>
    <property type="match status" value="1"/>
</dbReference>
<sequence length="209" mass="22671">MANDIRNIYCIGRNYRLHALELGNEVPEEPLVFTKPSHAVVPMNGNAVEIPGGRGEVHFELELVLRIARPLEPGMSPDEIIDGLALGLDLTLRDVQSKLKAKGQPWLDAKGFKASAPIGEWMAYPGEEGLKAFDFALIRNGEQAQLGNSRDMLFSISELVRHIDSRYGLGAGDIIFTGTPAGVAALHDGDVLEALWNGERAASCTVKLV</sequence>
<feature type="domain" description="Fumarylacetoacetase-like C-terminal" evidence="3">
    <location>
        <begin position="8"/>
        <end position="195"/>
    </location>
</feature>
<keyword evidence="2" id="KW-0479">Metal-binding</keyword>
<proteinExistence type="inferred from homology"/>
<name>A0ABQ6GMI0_9BACL</name>
<comment type="similarity">
    <text evidence="1">Belongs to the FAH family.</text>
</comment>
<dbReference type="GO" id="GO:0016787">
    <property type="term" value="F:hydrolase activity"/>
    <property type="evidence" value="ECO:0007669"/>
    <property type="project" value="UniProtKB-KW"/>
</dbReference>
<dbReference type="SUPFAM" id="SSF56529">
    <property type="entry name" value="FAH"/>
    <property type="match status" value="1"/>
</dbReference>
<dbReference type="Proteomes" id="UP001157114">
    <property type="component" value="Unassembled WGS sequence"/>
</dbReference>
<protein>
    <submittedName>
        <fullName evidence="4">Fumarylacetoacetate hydrolase</fullName>
    </submittedName>
</protein>
<evidence type="ECO:0000313" key="4">
    <source>
        <dbReference type="EMBL" id="GLX70237.1"/>
    </source>
</evidence>
<dbReference type="EMBL" id="BSSQ01000018">
    <property type="protein sequence ID" value="GLX70237.1"/>
    <property type="molecule type" value="Genomic_DNA"/>
</dbReference>
<dbReference type="InterPro" id="IPR036663">
    <property type="entry name" value="Fumarylacetoacetase_C_sf"/>
</dbReference>
<evidence type="ECO:0000259" key="3">
    <source>
        <dbReference type="Pfam" id="PF01557"/>
    </source>
</evidence>
<evidence type="ECO:0000313" key="5">
    <source>
        <dbReference type="Proteomes" id="UP001157114"/>
    </source>
</evidence>
<keyword evidence="4" id="KW-0378">Hydrolase</keyword>
<dbReference type="RefSeq" id="WP_284241003.1">
    <property type="nucleotide sequence ID" value="NZ_BSSQ01000018.1"/>
</dbReference>
<reference evidence="4 5" key="1">
    <citation type="submission" date="2023-03" db="EMBL/GenBank/DDBJ databases">
        <title>Draft genome sequence of the bacteria which degrade cell wall of Tricholomamatutake.</title>
        <authorList>
            <person name="Konishi Y."/>
            <person name="Fukuta Y."/>
            <person name="Shirasaka N."/>
        </authorList>
    </citation>
    <scope>NUCLEOTIDE SEQUENCE [LARGE SCALE GENOMIC DNA]</scope>
    <source>
        <strain evidence="5">mu1</strain>
    </source>
</reference>
<comment type="caution">
    <text evidence="4">The sequence shown here is derived from an EMBL/GenBank/DDBJ whole genome shotgun (WGS) entry which is preliminary data.</text>
</comment>
<accession>A0ABQ6GMI0</accession>
<organism evidence="4 5">
    <name type="scientific">Paenibacillus glycanilyticus</name>
    <dbReference type="NCBI Taxonomy" id="126569"/>
    <lineage>
        <taxon>Bacteria</taxon>
        <taxon>Bacillati</taxon>
        <taxon>Bacillota</taxon>
        <taxon>Bacilli</taxon>
        <taxon>Bacillales</taxon>
        <taxon>Paenibacillaceae</taxon>
        <taxon>Paenibacillus</taxon>
    </lineage>
</organism>
<dbReference type="PANTHER" id="PTHR11820">
    <property type="entry name" value="ACYLPYRUVASE"/>
    <property type="match status" value="1"/>
</dbReference>
<evidence type="ECO:0000256" key="2">
    <source>
        <dbReference type="ARBA" id="ARBA00022723"/>
    </source>
</evidence>
<evidence type="ECO:0000256" key="1">
    <source>
        <dbReference type="ARBA" id="ARBA00010211"/>
    </source>
</evidence>
<keyword evidence="5" id="KW-1185">Reference proteome</keyword>
<dbReference type="Pfam" id="PF01557">
    <property type="entry name" value="FAA_hydrolase"/>
    <property type="match status" value="1"/>
</dbReference>
<dbReference type="InterPro" id="IPR011234">
    <property type="entry name" value="Fumarylacetoacetase-like_C"/>
</dbReference>
<dbReference type="PANTHER" id="PTHR11820:SF7">
    <property type="entry name" value="ACYLPYRUVASE FAHD1, MITOCHONDRIAL"/>
    <property type="match status" value="1"/>
</dbReference>
<gene>
    <name evidence="4" type="ORF">MU1_45830</name>
</gene>